<protein>
    <submittedName>
        <fullName evidence="3">Transposase</fullName>
    </submittedName>
</protein>
<reference evidence="3" key="1">
    <citation type="submission" date="2024-07" db="EMBL/GenBank/DDBJ databases">
        <authorList>
            <person name="Yu S.T."/>
        </authorList>
    </citation>
    <scope>NUCLEOTIDE SEQUENCE</scope>
    <source>
        <strain evidence="3">R35</strain>
    </source>
</reference>
<accession>A0AB39SME0</accession>
<sequence length="317" mass="35960">MTVHRRCLPPWPPQVGPQQADSNEEETFPASHRRTAELARIRWHQVHDLLDAGMGIRAIAHWLGWGRHTVQRYARAARWQDQVTLRPRRSSILDPHADYLQQRWQTGNVMIKDLQRELQVQGINVSYTTLRDWITRTLPPRQTLEAPPLRPPTVRQVTGRLTRHPDTLSQEETRQLKLTLAACPELATAHEHIRALGQMLQTRHGTELPTWIEEVSTSGLPGLAGFAKGLAIDLDAVTAGFTTDWSSGIVEGRVSDLKMLKRQMFNRAGLPLLRKRVLLVAASRHSHTVSEDRRNVAAEVTECAERGQRAVRLPCVH</sequence>
<dbReference type="InterPro" id="IPR017894">
    <property type="entry name" value="HTH_IS21_transposase_type"/>
</dbReference>
<feature type="domain" description="HTH IS21-type" evidence="2">
    <location>
        <begin position="41"/>
        <end position="104"/>
    </location>
</feature>
<proteinExistence type="predicted"/>
<dbReference type="AlphaFoldDB" id="A0AB39SME0"/>
<evidence type="ECO:0000313" key="3">
    <source>
        <dbReference type="EMBL" id="XDQ66514.1"/>
    </source>
</evidence>
<evidence type="ECO:0000259" key="2">
    <source>
        <dbReference type="PROSITE" id="PS50531"/>
    </source>
</evidence>
<dbReference type="Pfam" id="PF01610">
    <property type="entry name" value="DDE_Tnp_ISL3"/>
    <property type="match status" value="1"/>
</dbReference>
<gene>
    <name evidence="3" type="ORF">AB5J50_39780</name>
</gene>
<dbReference type="PANTHER" id="PTHR33498:SF1">
    <property type="entry name" value="TRANSPOSASE FOR INSERTION SEQUENCE ELEMENT IS1557"/>
    <property type="match status" value="1"/>
</dbReference>
<dbReference type="PANTHER" id="PTHR33498">
    <property type="entry name" value="TRANSPOSASE FOR INSERTION SEQUENCE ELEMENT IS1557"/>
    <property type="match status" value="1"/>
</dbReference>
<dbReference type="RefSeq" id="WP_369263516.1">
    <property type="nucleotide sequence ID" value="NZ_CP163440.1"/>
</dbReference>
<dbReference type="InterPro" id="IPR047951">
    <property type="entry name" value="Transpos_ISL3"/>
</dbReference>
<evidence type="ECO:0000256" key="1">
    <source>
        <dbReference type="SAM" id="MobiDB-lite"/>
    </source>
</evidence>
<name>A0AB39SME0_9ACTN</name>
<dbReference type="InterPro" id="IPR002560">
    <property type="entry name" value="Transposase_DDE"/>
</dbReference>
<dbReference type="PROSITE" id="PS50531">
    <property type="entry name" value="HTH_IS21"/>
    <property type="match status" value="1"/>
</dbReference>
<dbReference type="EMBL" id="CP163440">
    <property type="protein sequence ID" value="XDQ66514.1"/>
    <property type="molecule type" value="Genomic_DNA"/>
</dbReference>
<feature type="region of interest" description="Disordered" evidence="1">
    <location>
        <begin position="1"/>
        <end position="29"/>
    </location>
</feature>
<organism evidence="3">
    <name type="scientific">Streptomyces sp. R35</name>
    <dbReference type="NCBI Taxonomy" id="3238630"/>
    <lineage>
        <taxon>Bacteria</taxon>
        <taxon>Bacillati</taxon>
        <taxon>Actinomycetota</taxon>
        <taxon>Actinomycetes</taxon>
        <taxon>Kitasatosporales</taxon>
        <taxon>Streptomycetaceae</taxon>
        <taxon>Streptomyces</taxon>
    </lineage>
</organism>